<gene>
    <name evidence="2" type="ORF">C0J50_7498</name>
</gene>
<keyword evidence="3" id="KW-1185">Reference proteome</keyword>
<reference evidence="2" key="1">
    <citation type="submission" date="2018-07" db="EMBL/GenBank/DDBJ databases">
        <title>Comparative genomics of catfishes provides insights into carnivory and benthic adaptation.</title>
        <authorList>
            <person name="Zhang Y."/>
            <person name="Wang D."/>
            <person name="Peng Z."/>
            <person name="Zheng S."/>
            <person name="Shao F."/>
            <person name="Tao W."/>
        </authorList>
    </citation>
    <scope>NUCLEOTIDE SEQUENCE</scope>
    <source>
        <strain evidence="2">Chongqing</strain>
    </source>
</reference>
<dbReference type="AlphaFoldDB" id="A0AAD5F942"/>
<comment type="caution">
    <text evidence="2">The sequence shown here is derived from an EMBL/GenBank/DDBJ whole genome shotgun (WGS) entry which is preliminary data.</text>
</comment>
<name>A0AAD5F942_SILAS</name>
<sequence>MACSSGMCIIPAVSKNLIERRSTKSDLSPVFTRSSLTSSKSHNRVSQVLQINPVSLYPLRKKSTTKDLMIAHSFSSPQVLKKTSVLVEQCNEKRNELTSHQSSQTVPLQGSLGKVDTSDSSHKIPSHCNIDSNCSLDCIHSTGTGLSLLRNLVTHVSNFTSTTSTEELILPLSEVSDSGRRSWTSCSSNSHDTFQNFQVQRMSQHNQRHPQKDDTIKEVDDPEAINGHFRDGSGSSQSRQSWAFSSLVSDRYEENYCTVKCSKQQNKDPAYKKVTSTTEEGLIGEGKYNKYNRWAFTDGISRFHSHFT</sequence>
<accession>A0AAD5F942</accession>
<dbReference type="EMBL" id="MU596817">
    <property type="protein sequence ID" value="KAI5606944.1"/>
    <property type="molecule type" value="Genomic_DNA"/>
</dbReference>
<evidence type="ECO:0000313" key="3">
    <source>
        <dbReference type="Proteomes" id="UP001205998"/>
    </source>
</evidence>
<evidence type="ECO:0000256" key="1">
    <source>
        <dbReference type="SAM" id="MobiDB-lite"/>
    </source>
</evidence>
<feature type="region of interest" description="Disordered" evidence="1">
    <location>
        <begin position="93"/>
        <end position="118"/>
    </location>
</feature>
<organism evidence="2 3">
    <name type="scientific">Silurus asotus</name>
    <name type="common">Amur catfish</name>
    <name type="synonym">Parasilurus asotus</name>
    <dbReference type="NCBI Taxonomy" id="30991"/>
    <lineage>
        <taxon>Eukaryota</taxon>
        <taxon>Metazoa</taxon>
        <taxon>Chordata</taxon>
        <taxon>Craniata</taxon>
        <taxon>Vertebrata</taxon>
        <taxon>Euteleostomi</taxon>
        <taxon>Actinopterygii</taxon>
        <taxon>Neopterygii</taxon>
        <taxon>Teleostei</taxon>
        <taxon>Ostariophysi</taxon>
        <taxon>Siluriformes</taxon>
        <taxon>Siluridae</taxon>
        <taxon>Silurus</taxon>
    </lineage>
</organism>
<protein>
    <submittedName>
        <fullName evidence="2">Rap guanine nucleotide exchange factor 6</fullName>
    </submittedName>
</protein>
<dbReference type="Proteomes" id="UP001205998">
    <property type="component" value="Unassembled WGS sequence"/>
</dbReference>
<feature type="compositionally biased region" description="Polar residues" evidence="1">
    <location>
        <begin position="98"/>
        <end position="108"/>
    </location>
</feature>
<proteinExistence type="predicted"/>
<evidence type="ECO:0000313" key="2">
    <source>
        <dbReference type="EMBL" id="KAI5606944.1"/>
    </source>
</evidence>